<accession>A0A6J8CH56</accession>
<evidence type="ECO:0000256" key="8">
    <source>
        <dbReference type="SAM" id="Coils"/>
    </source>
</evidence>
<protein>
    <submittedName>
        <fullName evidence="12">TSG101</fullName>
    </submittedName>
</protein>
<dbReference type="SUPFAM" id="SSF54495">
    <property type="entry name" value="UBC-like"/>
    <property type="match status" value="1"/>
</dbReference>
<keyword evidence="3 7" id="KW-0813">Transport</keyword>
<dbReference type="Gene3D" id="6.10.140.820">
    <property type="match status" value="1"/>
</dbReference>
<dbReference type="PROSITE" id="PS51322">
    <property type="entry name" value="UEV"/>
    <property type="match status" value="1"/>
</dbReference>
<feature type="compositionally biased region" description="Polar residues" evidence="9">
    <location>
        <begin position="248"/>
        <end position="263"/>
    </location>
</feature>
<keyword evidence="4" id="KW-0967">Endosome</keyword>
<dbReference type="InterPro" id="IPR016135">
    <property type="entry name" value="UBQ-conjugating_enzyme/RWD"/>
</dbReference>
<dbReference type="GO" id="GO:0015031">
    <property type="term" value="P:protein transport"/>
    <property type="evidence" value="ECO:0007669"/>
    <property type="project" value="UniProtKB-UniRule"/>
</dbReference>
<feature type="coiled-coil region" evidence="8">
    <location>
        <begin position="313"/>
        <end position="399"/>
    </location>
</feature>
<dbReference type="PROSITE" id="PS51312">
    <property type="entry name" value="SB"/>
    <property type="match status" value="1"/>
</dbReference>
<evidence type="ECO:0000259" key="11">
    <source>
        <dbReference type="PROSITE" id="PS51322"/>
    </source>
</evidence>
<comment type="subcellular location">
    <subcellularLocation>
        <location evidence="1">Endosome</location>
    </subcellularLocation>
</comment>
<dbReference type="PANTHER" id="PTHR23306:SF3">
    <property type="entry name" value="TUMOR SUPPRESSOR PROTEIN 101"/>
    <property type="match status" value="1"/>
</dbReference>
<feature type="region of interest" description="Disordered" evidence="9">
    <location>
        <begin position="143"/>
        <end position="263"/>
    </location>
</feature>
<dbReference type="Gene3D" id="6.10.250.370">
    <property type="match status" value="2"/>
</dbReference>
<dbReference type="SUPFAM" id="SSF140111">
    <property type="entry name" value="Endosomal sorting complex assembly domain"/>
    <property type="match status" value="1"/>
</dbReference>
<dbReference type="InterPro" id="IPR052070">
    <property type="entry name" value="ESCRT-I_UEV_domain"/>
</dbReference>
<evidence type="ECO:0000313" key="12">
    <source>
        <dbReference type="EMBL" id="CAC5394602.1"/>
    </source>
</evidence>
<evidence type="ECO:0000256" key="2">
    <source>
        <dbReference type="ARBA" id="ARBA00009594"/>
    </source>
</evidence>
<dbReference type="PANTHER" id="PTHR23306">
    <property type="entry name" value="TUMOR SUSCEPTIBILITY GENE 101 PROTEIN-RELATED"/>
    <property type="match status" value="1"/>
</dbReference>
<evidence type="ECO:0000256" key="4">
    <source>
        <dbReference type="ARBA" id="ARBA00022753"/>
    </source>
</evidence>
<evidence type="ECO:0000256" key="1">
    <source>
        <dbReference type="ARBA" id="ARBA00004177"/>
    </source>
</evidence>
<dbReference type="AlphaFoldDB" id="A0A6J8CH56"/>
<dbReference type="GO" id="GO:0000813">
    <property type="term" value="C:ESCRT I complex"/>
    <property type="evidence" value="ECO:0007669"/>
    <property type="project" value="TreeGrafter"/>
</dbReference>
<dbReference type="EMBL" id="CACVKT020005320">
    <property type="protein sequence ID" value="CAC5394602.1"/>
    <property type="molecule type" value="Genomic_DNA"/>
</dbReference>
<evidence type="ECO:0000256" key="6">
    <source>
        <dbReference type="ARBA" id="ARBA00023054"/>
    </source>
</evidence>
<dbReference type="GO" id="GO:0043130">
    <property type="term" value="F:ubiquitin binding"/>
    <property type="evidence" value="ECO:0007669"/>
    <property type="project" value="TreeGrafter"/>
</dbReference>
<evidence type="ECO:0000256" key="7">
    <source>
        <dbReference type="PROSITE-ProRule" id="PRU00644"/>
    </source>
</evidence>
<reference evidence="12 13" key="1">
    <citation type="submission" date="2020-06" db="EMBL/GenBank/DDBJ databases">
        <authorList>
            <person name="Li R."/>
            <person name="Bekaert M."/>
        </authorList>
    </citation>
    <scope>NUCLEOTIDE SEQUENCE [LARGE SCALE GENOMIC DNA]</scope>
    <source>
        <strain evidence="13">wild</strain>
    </source>
</reference>
<dbReference type="InterPro" id="IPR017916">
    <property type="entry name" value="SB_dom"/>
</dbReference>
<feature type="domain" description="SB" evidence="10">
    <location>
        <begin position="420"/>
        <end position="488"/>
    </location>
</feature>
<dbReference type="Gene3D" id="3.10.110.10">
    <property type="entry name" value="Ubiquitin Conjugating Enzyme"/>
    <property type="match status" value="1"/>
</dbReference>
<feature type="domain" description="UEV" evidence="11">
    <location>
        <begin position="2"/>
        <end position="145"/>
    </location>
</feature>
<sequence>MGSNEQMLKSYLSKYKYADIAKKDILGVFSQYKDLRPTHGPFIFNDGSQKDLVNLDGTIPVNYRGNIYNIPIGIFILDTHPYNPPICYVKPTNTMQIKQGTNVDANGKVDLPYLRDWRYPQSDLLGLIQILVIVFSEEPPVFSRSASSQNRPPPYQGGSQQPPYPAQGGFPMPQPYSSGYPQQGGQGGQAGSYPNSGFQGYPNYPNQPAPGGYGNSGFSGYPGQQPQGYPSSTPGYPAATSGYPYSGGVQTESTTTAANRPGSNMTVTEEHLRMSLLSAVEDKMKRRLREIFEQAQAEMNVLYKTQSDLNTGKTKLEQIFKDLEQEKEEIESNIKLLKDKDRELKEALQKVEHQDKLDIDEAAEMNVLYKTQSDLNTGKTKLEQIFKDLEQEKDKDRVKALQKVEHQDKLDIDEAVITTTPLYRQLLNSFAEEQAIEDAIYYLGEALRKNVLEPDVFLKQVRELSRQQFMKRALIQKCREKAGLPPLA</sequence>
<evidence type="ECO:0000256" key="3">
    <source>
        <dbReference type="ARBA" id="ARBA00022448"/>
    </source>
</evidence>
<proteinExistence type="inferred from homology"/>
<dbReference type="InterPro" id="IPR037202">
    <property type="entry name" value="ESCRT_assembly_dom"/>
</dbReference>
<evidence type="ECO:0000256" key="5">
    <source>
        <dbReference type="ARBA" id="ARBA00022927"/>
    </source>
</evidence>
<dbReference type="Proteomes" id="UP000507470">
    <property type="component" value="Unassembled WGS sequence"/>
</dbReference>
<dbReference type="Pfam" id="PF05743">
    <property type="entry name" value="UEV"/>
    <property type="match status" value="1"/>
</dbReference>
<feature type="compositionally biased region" description="Low complexity" evidence="9">
    <location>
        <begin position="156"/>
        <end position="181"/>
    </location>
</feature>
<evidence type="ECO:0000256" key="9">
    <source>
        <dbReference type="SAM" id="MobiDB-lite"/>
    </source>
</evidence>
<evidence type="ECO:0000259" key="10">
    <source>
        <dbReference type="PROSITE" id="PS51312"/>
    </source>
</evidence>
<dbReference type="GO" id="GO:0008333">
    <property type="term" value="P:endosome to lysosome transport"/>
    <property type="evidence" value="ECO:0007669"/>
    <property type="project" value="TreeGrafter"/>
</dbReference>
<evidence type="ECO:0000313" key="13">
    <source>
        <dbReference type="Proteomes" id="UP000507470"/>
    </source>
</evidence>
<comment type="similarity">
    <text evidence="2">Belongs to the ubiquitin-conjugating enzyme family. UEV subfamily.</text>
</comment>
<dbReference type="Pfam" id="PF09454">
    <property type="entry name" value="Vps23_core"/>
    <property type="match status" value="1"/>
</dbReference>
<feature type="compositionally biased region" description="Polar residues" evidence="9">
    <location>
        <begin position="218"/>
        <end position="234"/>
    </location>
</feature>
<keyword evidence="5 7" id="KW-0653">Protein transport</keyword>
<gene>
    <name evidence="12" type="ORF">MCOR_29335</name>
</gene>
<organism evidence="12 13">
    <name type="scientific">Mytilus coruscus</name>
    <name type="common">Sea mussel</name>
    <dbReference type="NCBI Taxonomy" id="42192"/>
    <lineage>
        <taxon>Eukaryota</taxon>
        <taxon>Metazoa</taxon>
        <taxon>Spiralia</taxon>
        <taxon>Lophotrochozoa</taxon>
        <taxon>Mollusca</taxon>
        <taxon>Bivalvia</taxon>
        <taxon>Autobranchia</taxon>
        <taxon>Pteriomorphia</taxon>
        <taxon>Mytilida</taxon>
        <taxon>Mytiloidea</taxon>
        <taxon>Mytilidae</taxon>
        <taxon>Mytilinae</taxon>
        <taxon>Mytilus</taxon>
    </lineage>
</organism>
<dbReference type="InterPro" id="IPR008883">
    <property type="entry name" value="UEV_N"/>
</dbReference>
<dbReference type="OrthoDB" id="306304at2759"/>
<dbReference type="CDD" id="cd11685">
    <property type="entry name" value="UEV_TSG101-like"/>
    <property type="match status" value="1"/>
</dbReference>
<name>A0A6J8CH56_MYTCO</name>
<keyword evidence="6 8" id="KW-0175">Coiled coil</keyword>
<keyword evidence="13" id="KW-1185">Reference proteome</keyword>